<evidence type="ECO:0000313" key="1">
    <source>
        <dbReference type="EMBL" id="QJA68076.1"/>
    </source>
</evidence>
<protein>
    <recommendedName>
        <fullName evidence="2">PH domain-containing protein</fullName>
    </recommendedName>
</protein>
<proteinExistence type="predicted"/>
<accession>A0A6M3JE08</accession>
<dbReference type="EMBL" id="MT141584">
    <property type="protein sequence ID" value="QJA68076.1"/>
    <property type="molecule type" value="Genomic_DNA"/>
</dbReference>
<sequence length="65" mass="7550">MDGKYYTITIKGENEETLTITTSNEADINDWKHIFISILTWLTFAPETIQEFFPDEESYTNPDGN</sequence>
<gene>
    <name evidence="1" type="ORF">MM415A08854_0001</name>
</gene>
<dbReference type="AlphaFoldDB" id="A0A6M3JE08"/>
<evidence type="ECO:0008006" key="2">
    <source>
        <dbReference type="Google" id="ProtNLM"/>
    </source>
</evidence>
<reference evidence="1" key="1">
    <citation type="submission" date="2020-03" db="EMBL/GenBank/DDBJ databases">
        <title>The deep terrestrial virosphere.</title>
        <authorList>
            <person name="Holmfeldt K."/>
            <person name="Nilsson E."/>
            <person name="Simone D."/>
            <person name="Lopez-Fernandez M."/>
            <person name="Wu X."/>
            <person name="de Brujin I."/>
            <person name="Lundin D."/>
            <person name="Andersson A."/>
            <person name="Bertilsson S."/>
            <person name="Dopson M."/>
        </authorList>
    </citation>
    <scope>NUCLEOTIDE SEQUENCE</scope>
    <source>
        <strain evidence="1">MM415A08854</strain>
    </source>
</reference>
<organism evidence="1">
    <name type="scientific">viral metagenome</name>
    <dbReference type="NCBI Taxonomy" id="1070528"/>
    <lineage>
        <taxon>unclassified sequences</taxon>
        <taxon>metagenomes</taxon>
        <taxon>organismal metagenomes</taxon>
    </lineage>
</organism>
<name>A0A6M3JE08_9ZZZZ</name>